<evidence type="ECO:0000259" key="4">
    <source>
        <dbReference type="Pfam" id="PF00384"/>
    </source>
</evidence>
<dbReference type="GO" id="GO:0022904">
    <property type="term" value="P:respiratory electron transport chain"/>
    <property type="evidence" value="ECO:0007669"/>
    <property type="project" value="TreeGrafter"/>
</dbReference>
<dbReference type="Pfam" id="PF00384">
    <property type="entry name" value="Molybdopterin"/>
    <property type="match status" value="1"/>
</dbReference>
<dbReference type="GO" id="GO:0051536">
    <property type="term" value="F:iron-sulfur cluster binding"/>
    <property type="evidence" value="ECO:0007669"/>
    <property type="project" value="UniProtKB-KW"/>
</dbReference>
<dbReference type="PANTHER" id="PTHR43105">
    <property type="entry name" value="RESPIRATORY NITRATE REDUCTASE"/>
    <property type="match status" value="1"/>
</dbReference>
<accession>X1NB16</accession>
<dbReference type="GO" id="GO:0016020">
    <property type="term" value="C:membrane"/>
    <property type="evidence" value="ECO:0007669"/>
    <property type="project" value="TreeGrafter"/>
</dbReference>
<keyword evidence="2" id="KW-0408">Iron</keyword>
<feature type="non-terminal residue" evidence="5">
    <location>
        <position position="1"/>
    </location>
</feature>
<evidence type="ECO:0000313" key="5">
    <source>
        <dbReference type="EMBL" id="GAI27381.1"/>
    </source>
</evidence>
<comment type="caution">
    <text evidence="5">The sequence shown here is derived from an EMBL/GenBank/DDBJ whole genome shotgun (WGS) entry which is preliminary data.</text>
</comment>
<dbReference type="InterPro" id="IPR050123">
    <property type="entry name" value="Prok_molybdopt-oxidoreductase"/>
</dbReference>
<keyword evidence="3" id="KW-0411">Iron-sulfur</keyword>
<evidence type="ECO:0000256" key="1">
    <source>
        <dbReference type="ARBA" id="ARBA00022723"/>
    </source>
</evidence>
<feature type="domain" description="Molybdopterin oxidoreductase" evidence="4">
    <location>
        <begin position="9"/>
        <end position="124"/>
    </location>
</feature>
<dbReference type="Gene3D" id="3.40.50.740">
    <property type="match status" value="1"/>
</dbReference>
<dbReference type="GO" id="GO:0003954">
    <property type="term" value="F:NADH dehydrogenase activity"/>
    <property type="evidence" value="ECO:0007669"/>
    <property type="project" value="TreeGrafter"/>
</dbReference>
<dbReference type="InterPro" id="IPR006656">
    <property type="entry name" value="Mopterin_OxRdtase"/>
</dbReference>
<dbReference type="AlphaFoldDB" id="X1NB16"/>
<dbReference type="EMBL" id="BARV01021765">
    <property type="protein sequence ID" value="GAI27381.1"/>
    <property type="molecule type" value="Genomic_DNA"/>
</dbReference>
<gene>
    <name evidence="5" type="ORF">S06H3_35997</name>
</gene>
<dbReference type="SUPFAM" id="SSF53706">
    <property type="entry name" value="Formate dehydrogenase/DMSO reductase, domains 1-3"/>
    <property type="match status" value="1"/>
</dbReference>
<organism evidence="5">
    <name type="scientific">marine sediment metagenome</name>
    <dbReference type="NCBI Taxonomy" id="412755"/>
    <lineage>
        <taxon>unclassified sequences</taxon>
        <taxon>metagenomes</taxon>
        <taxon>ecological metagenomes</taxon>
    </lineage>
</organism>
<evidence type="ECO:0000256" key="3">
    <source>
        <dbReference type="ARBA" id="ARBA00023014"/>
    </source>
</evidence>
<protein>
    <recommendedName>
        <fullName evidence="4">Molybdopterin oxidoreductase domain-containing protein</fullName>
    </recommendedName>
</protein>
<keyword evidence="1" id="KW-0479">Metal-binding</keyword>
<dbReference type="GO" id="GO:0046872">
    <property type="term" value="F:metal ion binding"/>
    <property type="evidence" value="ECO:0007669"/>
    <property type="project" value="UniProtKB-KW"/>
</dbReference>
<reference evidence="5" key="1">
    <citation type="journal article" date="2014" name="Front. Microbiol.">
        <title>High frequency of phylogenetically diverse reductive dehalogenase-homologous genes in deep subseafloor sedimentary metagenomes.</title>
        <authorList>
            <person name="Kawai M."/>
            <person name="Futagami T."/>
            <person name="Toyoda A."/>
            <person name="Takaki Y."/>
            <person name="Nishi S."/>
            <person name="Hori S."/>
            <person name="Arai W."/>
            <person name="Tsubouchi T."/>
            <person name="Morono Y."/>
            <person name="Uchiyama I."/>
            <person name="Ito T."/>
            <person name="Fujiyama A."/>
            <person name="Inagaki F."/>
            <person name="Takami H."/>
        </authorList>
    </citation>
    <scope>NUCLEOTIDE SEQUENCE</scope>
    <source>
        <strain evidence="5">Expedition CK06-06</strain>
    </source>
</reference>
<proteinExistence type="predicted"/>
<sequence length="128" mass="13904">RIISLKPKGNSRGAWDMGIANSSQSLIKNLTSNNVKALYLLLSDDYVDASELPNLSTGLEFIVIQSSYLSSATSKADVVLPSPIWAEVGEKYTTLDGLTESTSRLVKPSDGIKADAEILREISQQMKK</sequence>
<name>X1NB16_9ZZZZ</name>
<dbReference type="PANTHER" id="PTHR43105:SF10">
    <property type="entry name" value="NADH-QUINONE OXIDOREDUCTASE SUBUNIT G"/>
    <property type="match status" value="1"/>
</dbReference>
<evidence type="ECO:0000256" key="2">
    <source>
        <dbReference type="ARBA" id="ARBA00023004"/>
    </source>
</evidence>